<evidence type="ECO:0000256" key="10">
    <source>
        <dbReference type="ARBA" id="ARBA00023027"/>
    </source>
</evidence>
<evidence type="ECO:0000256" key="13">
    <source>
        <dbReference type="ARBA" id="ARBA00023136"/>
    </source>
</evidence>
<evidence type="ECO:0000256" key="8">
    <source>
        <dbReference type="ARBA" id="ARBA00023002"/>
    </source>
</evidence>
<evidence type="ECO:0000313" key="19">
    <source>
        <dbReference type="RefSeq" id="XP_035308176.1"/>
    </source>
</evidence>
<dbReference type="GO" id="GO:0005576">
    <property type="term" value="C:extracellular region"/>
    <property type="evidence" value="ECO:0007669"/>
    <property type="project" value="UniProtKB-SubCell"/>
</dbReference>
<evidence type="ECO:0000256" key="15">
    <source>
        <dbReference type="PROSITE-ProRule" id="PRU00176"/>
    </source>
</evidence>
<dbReference type="PANTHER" id="PTHR16001:SF6">
    <property type="entry name" value="ECTO-NOX DISULFIDE-THIOL EXCHANGER 1"/>
    <property type="match status" value="1"/>
</dbReference>
<dbReference type="Gene3D" id="3.30.70.330">
    <property type="match status" value="1"/>
</dbReference>
<dbReference type="PANTHER" id="PTHR16001">
    <property type="entry name" value="ECTO-NOX DISULFIDE-THIOL EXCHANGER"/>
    <property type="match status" value="1"/>
</dbReference>
<evidence type="ECO:0000256" key="2">
    <source>
        <dbReference type="ARBA" id="ARBA00004236"/>
    </source>
</evidence>
<comment type="similarity">
    <text evidence="14">Belongs to the ENOX family.</text>
</comment>
<keyword evidence="7" id="KW-0249">Electron transport</keyword>
<keyword evidence="11 16" id="KW-0175">Coiled coil</keyword>
<dbReference type="GO" id="GO:0003723">
    <property type="term" value="F:RNA binding"/>
    <property type="evidence" value="ECO:0007669"/>
    <property type="project" value="UniProtKB-UniRule"/>
</dbReference>
<keyword evidence="8" id="KW-0560">Oxidoreductase</keyword>
<feature type="coiled-coil region" evidence="16">
    <location>
        <begin position="456"/>
        <end position="548"/>
    </location>
</feature>
<feature type="coiled-coil region" evidence="16">
    <location>
        <begin position="307"/>
        <end position="341"/>
    </location>
</feature>
<dbReference type="InterPro" id="IPR012677">
    <property type="entry name" value="Nucleotide-bd_a/b_plait_sf"/>
</dbReference>
<dbReference type="Proteomes" id="UP001108280">
    <property type="component" value="Chromosome 1"/>
</dbReference>
<dbReference type="Pfam" id="PF00076">
    <property type="entry name" value="RRM_1"/>
    <property type="match status" value="1"/>
</dbReference>
<keyword evidence="10" id="KW-0520">NAD</keyword>
<name>A0A9J7KBR2_CRIGR</name>
<comment type="cofactor">
    <cofactor evidence="1">
        <name>Cu cation</name>
        <dbReference type="ChEBI" id="CHEBI:23378"/>
    </cofactor>
</comment>
<evidence type="ECO:0000313" key="18">
    <source>
        <dbReference type="Proteomes" id="UP001108280"/>
    </source>
</evidence>
<keyword evidence="6" id="KW-0964">Secreted</keyword>
<protein>
    <submittedName>
        <fullName evidence="19">Ecto-NOX disulfide-thiol exchanger 1 isoform X3</fullName>
    </submittedName>
</protein>
<dbReference type="CDD" id="cd12228">
    <property type="entry name" value="RRM_ENOX"/>
    <property type="match status" value="1"/>
</dbReference>
<dbReference type="GO" id="GO:0003954">
    <property type="term" value="F:NADH dehydrogenase activity"/>
    <property type="evidence" value="ECO:0007669"/>
    <property type="project" value="TreeGrafter"/>
</dbReference>
<dbReference type="FunFam" id="3.30.70.330:FF:000083">
    <property type="entry name" value="Putative ecto-NOX disulfide-thiol exchanger 1"/>
    <property type="match status" value="1"/>
</dbReference>
<keyword evidence="15" id="KW-0694">RNA-binding</keyword>
<dbReference type="InterPro" id="IPR056611">
    <property type="entry name" value="ENOX1/2_dom"/>
</dbReference>
<keyword evidence="9" id="KW-0186">Copper</keyword>
<dbReference type="Pfam" id="PF23267">
    <property type="entry name" value="ENOX1"/>
    <property type="match status" value="1"/>
</dbReference>
<reference evidence="19" key="3">
    <citation type="submission" date="2025-08" db="UniProtKB">
        <authorList>
            <consortium name="RefSeq"/>
        </authorList>
    </citation>
    <scope>IDENTIFICATION</scope>
    <source>
        <strain evidence="19">17A/GY</strain>
        <tissue evidence="19">Liver</tissue>
    </source>
</reference>
<organism evidence="18 19">
    <name type="scientific">Cricetulus griseus</name>
    <name type="common">Chinese hamster</name>
    <name type="synonym">Cricetulus barabensis griseus</name>
    <dbReference type="NCBI Taxonomy" id="10029"/>
    <lineage>
        <taxon>Eukaryota</taxon>
        <taxon>Metazoa</taxon>
        <taxon>Chordata</taxon>
        <taxon>Craniata</taxon>
        <taxon>Vertebrata</taxon>
        <taxon>Euteleostomi</taxon>
        <taxon>Mammalia</taxon>
        <taxon>Eutheria</taxon>
        <taxon>Euarchontoglires</taxon>
        <taxon>Glires</taxon>
        <taxon>Rodentia</taxon>
        <taxon>Myomorpha</taxon>
        <taxon>Muroidea</taxon>
        <taxon>Cricetidae</taxon>
        <taxon>Cricetinae</taxon>
        <taxon>Cricetulus</taxon>
    </lineage>
</organism>
<evidence type="ECO:0000256" key="14">
    <source>
        <dbReference type="ARBA" id="ARBA00061134"/>
    </source>
</evidence>
<dbReference type="PROSITE" id="PS50102">
    <property type="entry name" value="RRM"/>
    <property type="match status" value="1"/>
</dbReference>
<comment type="subcellular location">
    <subcellularLocation>
        <location evidence="2">Cell membrane</location>
    </subcellularLocation>
    <subcellularLocation>
        <location evidence="3">Secreted</location>
        <location evidence="3">Extracellular space</location>
    </subcellularLocation>
</comment>
<reference evidence="18" key="1">
    <citation type="journal article" date="2018" name="Biotechnol. Bioeng.">
        <title>A reference genome of the Chinese hamster based on a hybrid assembly strategy.</title>
        <authorList>
            <person name="Rupp O."/>
            <person name="MacDonald M.L."/>
            <person name="Li S."/>
            <person name="Dhiman H."/>
            <person name="Polson S."/>
            <person name="Griep S."/>
            <person name="Heffner K."/>
            <person name="Hernandez I."/>
            <person name="Brinkrolf K."/>
            <person name="Jadhav V."/>
            <person name="Samoudi M."/>
            <person name="Hao H."/>
            <person name="Kingham B."/>
            <person name="Goesmann A."/>
            <person name="Betenbaugh M.J."/>
            <person name="Lewis N.E."/>
            <person name="Borth N."/>
            <person name="Lee K.H."/>
        </authorList>
    </citation>
    <scope>NUCLEOTIDE SEQUENCE [LARGE SCALE GENOMIC DNA]</scope>
    <source>
        <strain evidence="18">17A/GY</strain>
    </source>
</reference>
<evidence type="ECO:0000256" key="9">
    <source>
        <dbReference type="ARBA" id="ARBA00023008"/>
    </source>
</evidence>
<reference evidence="18" key="2">
    <citation type="journal article" date="2020" name="Biotechnol. Bioeng.">
        <title>Chromosome-scale scaffolds for the Chinese hamster reference genome assembly to facilitate the study of the CHO epigenome.</title>
        <authorList>
            <person name="Hilliard W."/>
            <person name="MacDonald M."/>
            <person name="Lee K.H."/>
        </authorList>
    </citation>
    <scope>NUCLEOTIDE SEQUENCE [LARGE SCALE GENOMIC DNA]</scope>
    <source>
        <strain evidence="18">17A/GY</strain>
    </source>
</reference>
<dbReference type="CTD" id="55068"/>
<dbReference type="GO" id="GO:0003756">
    <property type="term" value="F:protein disulfide isomerase activity"/>
    <property type="evidence" value="ECO:0007669"/>
    <property type="project" value="TreeGrafter"/>
</dbReference>
<dbReference type="SMART" id="SM00360">
    <property type="entry name" value="RRM"/>
    <property type="match status" value="1"/>
</dbReference>
<dbReference type="InterPro" id="IPR035979">
    <property type="entry name" value="RBD_domain_sf"/>
</dbReference>
<gene>
    <name evidence="19" type="primary">Enox1</name>
</gene>
<evidence type="ECO:0000256" key="3">
    <source>
        <dbReference type="ARBA" id="ARBA00004239"/>
    </source>
</evidence>
<evidence type="ECO:0000259" key="17">
    <source>
        <dbReference type="PROSITE" id="PS50102"/>
    </source>
</evidence>
<dbReference type="GO" id="GO:0009897">
    <property type="term" value="C:external side of plasma membrane"/>
    <property type="evidence" value="ECO:0007669"/>
    <property type="project" value="InterPro"/>
</dbReference>
<dbReference type="RefSeq" id="XP_035308176.1">
    <property type="nucleotide sequence ID" value="XM_035452285.1"/>
</dbReference>
<keyword evidence="13" id="KW-0472">Membrane</keyword>
<evidence type="ECO:0000256" key="7">
    <source>
        <dbReference type="ARBA" id="ARBA00022982"/>
    </source>
</evidence>
<dbReference type="GO" id="GO:0007624">
    <property type="term" value="P:ultradian rhythm"/>
    <property type="evidence" value="ECO:0007669"/>
    <property type="project" value="InterPro"/>
</dbReference>
<dbReference type="SUPFAM" id="SSF54928">
    <property type="entry name" value="RNA-binding domain, RBD"/>
    <property type="match status" value="1"/>
</dbReference>
<feature type="domain" description="RRM" evidence="17">
    <location>
        <begin position="142"/>
        <end position="221"/>
    </location>
</feature>
<dbReference type="GeneID" id="100770334"/>
<dbReference type="RefSeq" id="XP_035310333.1">
    <property type="nucleotide sequence ID" value="XM_035454442.1"/>
</dbReference>
<keyword evidence="4" id="KW-0813">Transport</keyword>
<keyword evidence="12" id="KW-0090">Biological rhythms</keyword>
<evidence type="ECO:0000256" key="6">
    <source>
        <dbReference type="ARBA" id="ARBA00022525"/>
    </source>
</evidence>
<evidence type="ECO:0000256" key="11">
    <source>
        <dbReference type="ARBA" id="ARBA00023054"/>
    </source>
</evidence>
<evidence type="ECO:0000256" key="4">
    <source>
        <dbReference type="ARBA" id="ARBA00022448"/>
    </source>
</evidence>
<evidence type="ECO:0000256" key="12">
    <source>
        <dbReference type="ARBA" id="ARBA00023108"/>
    </source>
</evidence>
<keyword evidence="18" id="KW-1185">Reference proteome</keyword>
<keyword evidence="5" id="KW-1003">Cell membrane</keyword>
<accession>A0A9J7KBR2</accession>
<dbReference type="AlphaFoldDB" id="A0A9J7KBR2"/>
<proteinExistence type="inferred from homology"/>
<sequence length="654" mass="74390">MVDAAVFQSIAPCSQELPQMMAAAADGLGSIALDTTQLNMSVTDPTAWATAMNNLGMVPVGLPGQQLVSDSICVPGFDPGLNMMTGITPINPMIPGLGLVPPPPPTEVAVVKEIIHCKSCTLFPQNPNLPPPSTRERPPGCKTVFVGGLPENATEEIIQEVFEQCGDITAIRKSKKNFCHIRFAEEFMVDKAIYLSGYRMRLGSSTDKKDSGRLHVDFAQARDDFYEWECKQRMRAREERHRRKLEEDRLRPPSPPAIMHYSEHEAALLAEKLKDDSKFSEAITVLLSWIERGEVNRRSANQFYSMVQSANSHVRRLMNEKATHEQEMEEAKENFKNALTGILTQFEQIVAVFNASTRQKAWDHFSKAQRKNIDIWRKHSEELRNAQSEQLMGIRREEEMEMSDDENCDSPTKKMRVDESVDRGHILEIRASEGESLPPLLSLEAQTKAAALAAQAYALKEENDSLRWQLDAYRNEVELLKQEKEQLFRTEENLTKDQQLQFLQQTMQGMQQQLLAIQEELNNKKSELEQAKEEQSHTQALLKVLQEQEINVLTVALVNQDRENNSEKRIQGLKSEKEALLIGIISTFLHVHPFGANIEYLWSYMQQLDSKISANEIEMLLMRLPRMFKQEFTGVGATLEKRWKLCAFEGIKTT</sequence>
<dbReference type="InterPro" id="IPR038876">
    <property type="entry name" value="ENOX"/>
</dbReference>
<evidence type="ECO:0000256" key="1">
    <source>
        <dbReference type="ARBA" id="ARBA00001935"/>
    </source>
</evidence>
<dbReference type="InterPro" id="IPR000504">
    <property type="entry name" value="RRM_dom"/>
</dbReference>
<evidence type="ECO:0000256" key="16">
    <source>
        <dbReference type="SAM" id="Coils"/>
    </source>
</evidence>
<evidence type="ECO:0000256" key="5">
    <source>
        <dbReference type="ARBA" id="ARBA00022475"/>
    </source>
</evidence>
<dbReference type="InterPro" id="IPR034140">
    <property type="entry name" value="ENOX_RRM"/>
</dbReference>